<evidence type="ECO:0000256" key="6">
    <source>
        <dbReference type="ARBA" id="ARBA00022777"/>
    </source>
</evidence>
<dbReference type="GO" id="GO:0005524">
    <property type="term" value="F:ATP binding"/>
    <property type="evidence" value="ECO:0007669"/>
    <property type="project" value="UniProtKB-KW"/>
</dbReference>
<dbReference type="PANTHER" id="PTHR24421:SF10">
    <property type="entry name" value="NITRATE_NITRITE SENSOR PROTEIN NARQ"/>
    <property type="match status" value="1"/>
</dbReference>
<evidence type="ECO:0000256" key="1">
    <source>
        <dbReference type="ARBA" id="ARBA00000085"/>
    </source>
</evidence>
<keyword evidence="9" id="KW-0472">Membrane</keyword>
<dbReference type="InterPro" id="IPR050482">
    <property type="entry name" value="Sensor_HK_TwoCompSys"/>
</dbReference>
<dbReference type="RefSeq" id="WP_285667692.1">
    <property type="nucleotide sequence ID" value="NZ_BSTX01000010.1"/>
</dbReference>
<accession>A0A9W6SWP9</accession>
<dbReference type="PANTHER" id="PTHR24421">
    <property type="entry name" value="NITRATE/NITRITE SENSOR PROTEIN NARX-RELATED"/>
    <property type="match status" value="1"/>
</dbReference>
<keyword evidence="4" id="KW-0808">Transferase</keyword>
<dbReference type="GO" id="GO:0046983">
    <property type="term" value="F:protein dimerization activity"/>
    <property type="evidence" value="ECO:0007669"/>
    <property type="project" value="InterPro"/>
</dbReference>
<comment type="catalytic activity">
    <reaction evidence="1">
        <text>ATP + protein L-histidine = ADP + protein N-phospho-L-histidine.</text>
        <dbReference type="EC" id="2.7.13.3"/>
    </reaction>
</comment>
<feature type="transmembrane region" description="Helical" evidence="9">
    <location>
        <begin position="47"/>
        <end position="63"/>
    </location>
</feature>
<evidence type="ECO:0000259" key="10">
    <source>
        <dbReference type="Pfam" id="PF07730"/>
    </source>
</evidence>
<dbReference type="AlphaFoldDB" id="A0A9W6SWP9"/>
<dbReference type="Pfam" id="PF07730">
    <property type="entry name" value="HisKA_3"/>
    <property type="match status" value="1"/>
</dbReference>
<proteinExistence type="predicted"/>
<name>A0A9W6SWP9_9ACTN</name>
<evidence type="ECO:0000313" key="12">
    <source>
        <dbReference type="Proteomes" id="UP001165079"/>
    </source>
</evidence>
<feature type="transmembrane region" description="Helical" evidence="9">
    <location>
        <begin position="72"/>
        <end position="92"/>
    </location>
</feature>
<dbReference type="InterPro" id="IPR036890">
    <property type="entry name" value="HATPase_C_sf"/>
</dbReference>
<dbReference type="GO" id="GO:0000155">
    <property type="term" value="F:phosphorelay sensor kinase activity"/>
    <property type="evidence" value="ECO:0007669"/>
    <property type="project" value="InterPro"/>
</dbReference>
<sequence length="394" mass="42047">MITWAADRRSTRIDALYATIAVLGGVVLYFVGAYGSGFFPEDGDQPLWLRIGPLLLGAFSVFLRRGMPLTSLILGTAAFAADFLMGPSVALFVIFQDNLYSATAYGPRRTQWWLNGFAVTIALGCGIWLGVASDSFRWGFLVALIVIGLSTTPVLTGVIVRLYRQRLAEAKEHARQLARLAELDRRGAVNAERTRMARELHDAVANQFGAIAMQTAALISRGDLDEATRQTVLHTIRDSSLRGLAELRGMIELLRAPGEGADAPVSHRLDEAEALAASVPGLKVDLKVTGTPEELPAAVDLAGYRILQESLANAAKYGTGVAEAVIDYAEAVTITVDSPIGTVTPGADSGGAGLVGMSERTQLLGGTFAAGPLGHPQGTVWRMRAVLPFSREEK</sequence>
<keyword evidence="9" id="KW-0812">Transmembrane</keyword>
<keyword evidence="6 11" id="KW-0418">Kinase</keyword>
<dbReference type="Gene3D" id="3.30.565.10">
    <property type="entry name" value="Histidine kinase-like ATPase, C-terminal domain"/>
    <property type="match status" value="1"/>
</dbReference>
<comment type="caution">
    <text evidence="11">The sequence shown here is derived from an EMBL/GenBank/DDBJ whole genome shotgun (WGS) entry which is preliminary data.</text>
</comment>
<dbReference type="EMBL" id="BSTX01000010">
    <property type="protein sequence ID" value="GLZ82106.1"/>
    <property type="molecule type" value="Genomic_DNA"/>
</dbReference>
<dbReference type="Proteomes" id="UP001165079">
    <property type="component" value="Unassembled WGS sequence"/>
</dbReference>
<evidence type="ECO:0000256" key="4">
    <source>
        <dbReference type="ARBA" id="ARBA00022679"/>
    </source>
</evidence>
<dbReference type="EC" id="2.7.13.3" evidence="2"/>
<keyword evidence="7" id="KW-0067">ATP-binding</keyword>
<dbReference type="CDD" id="cd16917">
    <property type="entry name" value="HATPase_UhpB-NarQ-NarX-like"/>
    <property type="match status" value="1"/>
</dbReference>
<protein>
    <recommendedName>
        <fullName evidence="2">histidine kinase</fullName>
        <ecNumber evidence="2">2.7.13.3</ecNumber>
    </recommendedName>
</protein>
<evidence type="ECO:0000256" key="3">
    <source>
        <dbReference type="ARBA" id="ARBA00022553"/>
    </source>
</evidence>
<evidence type="ECO:0000256" key="9">
    <source>
        <dbReference type="SAM" id="Phobius"/>
    </source>
</evidence>
<organism evidence="11 12">
    <name type="scientific">Actinorhabdospora filicis</name>
    <dbReference type="NCBI Taxonomy" id="1785913"/>
    <lineage>
        <taxon>Bacteria</taxon>
        <taxon>Bacillati</taxon>
        <taxon>Actinomycetota</taxon>
        <taxon>Actinomycetes</taxon>
        <taxon>Micromonosporales</taxon>
        <taxon>Micromonosporaceae</taxon>
        <taxon>Actinorhabdospora</taxon>
    </lineage>
</organism>
<feature type="transmembrane region" description="Helical" evidence="9">
    <location>
        <begin position="112"/>
        <end position="131"/>
    </location>
</feature>
<dbReference type="GO" id="GO:0016020">
    <property type="term" value="C:membrane"/>
    <property type="evidence" value="ECO:0007669"/>
    <property type="project" value="InterPro"/>
</dbReference>
<feature type="domain" description="Signal transduction histidine kinase subgroup 3 dimerisation and phosphoacceptor" evidence="10">
    <location>
        <begin position="192"/>
        <end position="258"/>
    </location>
</feature>
<reference evidence="11" key="1">
    <citation type="submission" date="2023-03" db="EMBL/GenBank/DDBJ databases">
        <title>Actinorhabdospora filicis NBRC 111898.</title>
        <authorList>
            <person name="Ichikawa N."/>
            <person name="Sato H."/>
            <person name="Tonouchi N."/>
        </authorList>
    </citation>
    <scope>NUCLEOTIDE SEQUENCE</scope>
    <source>
        <strain evidence="11">NBRC 111898</strain>
    </source>
</reference>
<gene>
    <name evidence="11" type="ORF">Afil01_69130</name>
</gene>
<feature type="transmembrane region" description="Helical" evidence="9">
    <location>
        <begin position="138"/>
        <end position="163"/>
    </location>
</feature>
<keyword evidence="5" id="KW-0547">Nucleotide-binding</keyword>
<evidence type="ECO:0000313" key="11">
    <source>
        <dbReference type="EMBL" id="GLZ82106.1"/>
    </source>
</evidence>
<dbReference type="Gene3D" id="1.20.5.1930">
    <property type="match status" value="1"/>
</dbReference>
<evidence type="ECO:0000256" key="2">
    <source>
        <dbReference type="ARBA" id="ARBA00012438"/>
    </source>
</evidence>
<evidence type="ECO:0000256" key="5">
    <source>
        <dbReference type="ARBA" id="ARBA00022741"/>
    </source>
</evidence>
<dbReference type="InterPro" id="IPR011712">
    <property type="entry name" value="Sig_transdc_His_kin_sub3_dim/P"/>
</dbReference>
<evidence type="ECO:0000256" key="7">
    <source>
        <dbReference type="ARBA" id="ARBA00022840"/>
    </source>
</evidence>
<keyword evidence="12" id="KW-1185">Reference proteome</keyword>
<keyword evidence="9" id="KW-1133">Transmembrane helix</keyword>
<evidence type="ECO:0000256" key="8">
    <source>
        <dbReference type="ARBA" id="ARBA00023012"/>
    </source>
</evidence>
<feature type="transmembrane region" description="Helical" evidence="9">
    <location>
        <begin position="15"/>
        <end position="35"/>
    </location>
</feature>
<keyword evidence="3" id="KW-0597">Phosphoprotein</keyword>
<keyword evidence="8" id="KW-0902">Two-component regulatory system</keyword>